<dbReference type="Pfam" id="PF04828">
    <property type="entry name" value="GFA"/>
    <property type="match status" value="1"/>
</dbReference>
<gene>
    <name evidence="6" type="ORF">CS009_10225</name>
    <name evidence="7" type="ORF">CS010_04090</name>
</gene>
<keyword evidence="4" id="KW-0456">Lyase</keyword>
<name>A0A2G3NVQ3_STRMC</name>
<reference evidence="8 9" key="1">
    <citation type="submission" date="2017-10" db="EMBL/GenBank/DDBJ databases">
        <title>Whole-genome sequence of three Streptococcus macedonicus strains isolated from Italian cheeses of the Veneto region.</title>
        <authorList>
            <person name="Treu L."/>
            <person name="De Diego-Diaz B."/>
            <person name="Papadimitriou K."/>
            <person name="Tsakalidou E."/>
            <person name="Corich V."/>
            <person name="Giacomini A."/>
        </authorList>
    </citation>
    <scope>NUCLEOTIDE SEQUENCE [LARGE SCALE GENOMIC DNA]</scope>
    <source>
        <strain evidence="6 8">19AS</strain>
        <strain evidence="7 9">27MV</strain>
    </source>
</reference>
<dbReference type="PANTHER" id="PTHR33337:SF40">
    <property type="entry name" value="CENP-V_GFA DOMAIN-CONTAINING PROTEIN-RELATED"/>
    <property type="match status" value="1"/>
</dbReference>
<dbReference type="AlphaFoldDB" id="A0A2G3NVQ3"/>
<evidence type="ECO:0000256" key="3">
    <source>
        <dbReference type="ARBA" id="ARBA00022833"/>
    </source>
</evidence>
<dbReference type="PANTHER" id="PTHR33337">
    <property type="entry name" value="GFA DOMAIN-CONTAINING PROTEIN"/>
    <property type="match status" value="1"/>
</dbReference>
<comment type="caution">
    <text evidence="7">The sequence shown here is derived from an EMBL/GenBank/DDBJ whole genome shotgun (WGS) entry which is preliminary data.</text>
</comment>
<dbReference type="Gene3D" id="3.90.1590.10">
    <property type="entry name" value="glutathione-dependent formaldehyde- activating enzyme (gfa)"/>
    <property type="match status" value="1"/>
</dbReference>
<dbReference type="Proteomes" id="UP000221763">
    <property type="component" value="Unassembled WGS sequence"/>
</dbReference>
<dbReference type="GeneID" id="93937359"/>
<dbReference type="Proteomes" id="UP000222913">
    <property type="component" value="Unassembled WGS sequence"/>
</dbReference>
<sequence>MTTCRKASSSAFSVNPLVNVEDFQILSGADEIVTYESSKGKYRYYCKNCHSQIYHIKDDMPDKLTLKLGTIDHCEQDLTLLELKHIHNSQKFPWLE</sequence>
<dbReference type="InterPro" id="IPR006913">
    <property type="entry name" value="CENP-V/GFA"/>
</dbReference>
<evidence type="ECO:0000256" key="4">
    <source>
        <dbReference type="ARBA" id="ARBA00023239"/>
    </source>
</evidence>
<evidence type="ECO:0000313" key="6">
    <source>
        <dbReference type="EMBL" id="PHV55813.1"/>
    </source>
</evidence>
<keyword evidence="2" id="KW-0479">Metal-binding</keyword>
<dbReference type="GO" id="GO:0016846">
    <property type="term" value="F:carbon-sulfur lyase activity"/>
    <property type="evidence" value="ECO:0007669"/>
    <property type="project" value="InterPro"/>
</dbReference>
<evidence type="ECO:0000256" key="1">
    <source>
        <dbReference type="ARBA" id="ARBA00005495"/>
    </source>
</evidence>
<evidence type="ECO:0000256" key="2">
    <source>
        <dbReference type="ARBA" id="ARBA00022723"/>
    </source>
</evidence>
<accession>A0A2G3NVQ3</accession>
<dbReference type="GO" id="GO:0016787">
    <property type="term" value="F:hydrolase activity"/>
    <property type="evidence" value="ECO:0007669"/>
    <property type="project" value="UniProtKB-KW"/>
</dbReference>
<feature type="domain" description="CENP-V/GFA" evidence="5">
    <location>
        <begin position="1"/>
        <end position="95"/>
    </location>
</feature>
<comment type="similarity">
    <text evidence="1">Belongs to the Gfa family.</text>
</comment>
<organism evidence="7 9">
    <name type="scientific">Streptococcus macedonicus</name>
    <name type="common">Streptococcus gallolyticus macedonicus</name>
    <dbReference type="NCBI Taxonomy" id="59310"/>
    <lineage>
        <taxon>Bacteria</taxon>
        <taxon>Bacillati</taxon>
        <taxon>Bacillota</taxon>
        <taxon>Bacilli</taxon>
        <taxon>Lactobacillales</taxon>
        <taxon>Streptococcaceae</taxon>
        <taxon>Streptococcus</taxon>
    </lineage>
</organism>
<dbReference type="EMBL" id="PEBN01000057">
    <property type="protein sequence ID" value="PHV55813.1"/>
    <property type="molecule type" value="Genomic_DNA"/>
</dbReference>
<evidence type="ECO:0000313" key="9">
    <source>
        <dbReference type="Proteomes" id="UP000222913"/>
    </source>
</evidence>
<dbReference type="SUPFAM" id="SSF51316">
    <property type="entry name" value="Mss4-like"/>
    <property type="match status" value="1"/>
</dbReference>
<evidence type="ECO:0000259" key="5">
    <source>
        <dbReference type="PROSITE" id="PS51891"/>
    </source>
</evidence>
<dbReference type="RefSeq" id="WP_081498588.1">
    <property type="nucleotide sequence ID" value="NZ_CP113440.1"/>
</dbReference>
<protein>
    <submittedName>
        <fullName evidence="7">ADP-ribosylglycohydrolase</fullName>
    </submittedName>
</protein>
<proteinExistence type="inferred from homology"/>
<keyword evidence="3" id="KW-0862">Zinc</keyword>
<evidence type="ECO:0000313" key="7">
    <source>
        <dbReference type="EMBL" id="PHV57603.1"/>
    </source>
</evidence>
<keyword evidence="7" id="KW-0378">Hydrolase</keyword>
<dbReference type="GO" id="GO:0046872">
    <property type="term" value="F:metal ion binding"/>
    <property type="evidence" value="ECO:0007669"/>
    <property type="project" value="UniProtKB-KW"/>
</dbReference>
<dbReference type="PROSITE" id="PS51891">
    <property type="entry name" value="CENP_V_GFA"/>
    <property type="match status" value="1"/>
</dbReference>
<dbReference type="EMBL" id="PEBM01000026">
    <property type="protein sequence ID" value="PHV57603.1"/>
    <property type="molecule type" value="Genomic_DNA"/>
</dbReference>
<dbReference type="InterPro" id="IPR011057">
    <property type="entry name" value="Mss4-like_sf"/>
</dbReference>
<evidence type="ECO:0000313" key="8">
    <source>
        <dbReference type="Proteomes" id="UP000221763"/>
    </source>
</evidence>